<dbReference type="GO" id="GO:0000444">
    <property type="term" value="C:MIS12/MIND type complex"/>
    <property type="evidence" value="ECO:0007669"/>
    <property type="project" value="InterPro"/>
</dbReference>
<evidence type="ECO:0000313" key="3">
    <source>
        <dbReference type="Proteomes" id="UP001230051"/>
    </source>
</evidence>
<name>A0AAD8CNB9_ACIOX</name>
<feature type="compositionally biased region" description="Basic residues" evidence="1">
    <location>
        <begin position="160"/>
        <end position="179"/>
    </location>
</feature>
<dbReference type="GO" id="GO:0007059">
    <property type="term" value="P:chromosome segregation"/>
    <property type="evidence" value="ECO:0007669"/>
    <property type="project" value="InterPro"/>
</dbReference>
<protein>
    <submittedName>
        <fullName evidence="2">Uncharacterized protein</fullName>
    </submittedName>
</protein>
<evidence type="ECO:0000256" key="1">
    <source>
        <dbReference type="SAM" id="MobiDB-lite"/>
    </source>
</evidence>
<gene>
    <name evidence="2" type="ORF">AOXY_G29199</name>
</gene>
<organism evidence="2 3">
    <name type="scientific">Acipenser oxyrinchus oxyrinchus</name>
    <dbReference type="NCBI Taxonomy" id="40147"/>
    <lineage>
        <taxon>Eukaryota</taxon>
        <taxon>Metazoa</taxon>
        <taxon>Chordata</taxon>
        <taxon>Craniata</taxon>
        <taxon>Vertebrata</taxon>
        <taxon>Euteleostomi</taxon>
        <taxon>Actinopterygii</taxon>
        <taxon>Chondrostei</taxon>
        <taxon>Acipenseriformes</taxon>
        <taxon>Acipenseridae</taxon>
        <taxon>Acipenser</taxon>
    </lineage>
</organism>
<dbReference type="Proteomes" id="UP001230051">
    <property type="component" value="Unassembled WGS sequence"/>
</dbReference>
<evidence type="ECO:0000313" key="2">
    <source>
        <dbReference type="EMBL" id="KAK1153956.1"/>
    </source>
</evidence>
<feature type="compositionally biased region" description="Polar residues" evidence="1">
    <location>
        <begin position="1"/>
        <end position="10"/>
    </location>
</feature>
<dbReference type="InterPro" id="IPR013218">
    <property type="entry name" value="Dsn1/Mis13"/>
</dbReference>
<dbReference type="GO" id="GO:0051301">
    <property type="term" value="P:cell division"/>
    <property type="evidence" value="ECO:0007669"/>
    <property type="project" value="InterPro"/>
</dbReference>
<feature type="region of interest" description="Disordered" evidence="1">
    <location>
        <begin position="1"/>
        <end position="25"/>
    </location>
</feature>
<sequence>MYMAETSTLGQDLREQDKMTDQDLGVTLKDSCQDFQDEVIPPKVSTEQKSMAECEPGAMEGTEPEPEEEKEEKGGEQAMQTRRVSRNKGPISPSPARTKRRSSASPSPGGIRHKTPCTSPSPKRLSRKASPRGASPWGKSPNQGRAGWKSPKQRAGLSPRSRRKSWRRSISKAGARGRRSLPALPKDSAGLSQAISIEMPEHKRLAKLFQESIQFAIQKLETSLKPTEEVDLQEFKADITNEVNLLTESLEREGAFQKCTDKPQDVPPNPEMKKAMDEVRESVERLTGECKAWGDLLHKHKSGAEEILRSLEQAKVSGVPLPPEQDLGLLDPSVAAVLRSKPDYQRILRGQIPVVSRLDLVMDSHQKLLRSLRSFQDEAERTLKETSSRLAASAFEGLEGSPVKKLLHLPKSC</sequence>
<accession>A0AAD8CNB9</accession>
<dbReference type="Pfam" id="PF08202">
    <property type="entry name" value="MIS13"/>
    <property type="match status" value="1"/>
</dbReference>
<proteinExistence type="predicted"/>
<dbReference type="PANTHER" id="PTHR14778:SF2">
    <property type="entry name" value="KINETOCHORE-ASSOCIATED PROTEIN DSN1 HOMOLOG"/>
    <property type="match status" value="1"/>
</dbReference>
<reference evidence="2" key="1">
    <citation type="submission" date="2022-02" db="EMBL/GenBank/DDBJ databases">
        <title>Atlantic sturgeon de novo genome assembly.</title>
        <authorList>
            <person name="Stock M."/>
            <person name="Klopp C."/>
            <person name="Guiguen Y."/>
            <person name="Cabau C."/>
            <person name="Parinello H."/>
            <person name="Santidrian Yebra-Pimentel E."/>
            <person name="Kuhl H."/>
            <person name="Dirks R.P."/>
            <person name="Guessner J."/>
            <person name="Wuertz S."/>
            <person name="Du K."/>
            <person name="Schartl M."/>
        </authorList>
    </citation>
    <scope>NUCLEOTIDE SEQUENCE</scope>
    <source>
        <strain evidence="2">STURGEONOMICS-FGT-2020</strain>
        <tissue evidence="2">Whole blood</tissue>
    </source>
</reference>
<comment type="caution">
    <text evidence="2">The sequence shown here is derived from an EMBL/GenBank/DDBJ whole genome shotgun (WGS) entry which is preliminary data.</text>
</comment>
<dbReference type="PANTHER" id="PTHR14778">
    <property type="entry name" value="KINETOCHORE-ASSOCIATED PROTEIN DSN1 HOMOLOG"/>
    <property type="match status" value="1"/>
</dbReference>
<dbReference type="AlphaFoldDB" id="A0AAD8CNB9"/>
<feature type="compositionally biased region" description="Basic and acidic residues" evidence="1">
    <location>
        <begin position="12"/>
        <end position="21"/>
    </location>
</feature>
<dbReference type="EMBL" id="JAGXEW010000038">
    <property type="protein sequence ID" value="KAK1153956.1"/>
    <property type="molecule type" value="Genomic_DNA"/>
</dbReference>
<keyword evidence="3" id="KW-1185">Reference proteome</keyword>
<feature type="region of interest" description="Disordered" evidence="1">
    <location>
        <begin position="37"/>
        <end position="189"/>
    </location>
</feature>